<organism evidence="4 5">
    <name type="scientific">Palleronia abyssalis</name>
    <dbReference type="NCBI Taxonomy" id="1501240"/>
    <lineage>
        <taxon>Bacteria</taxon>
        <taxon>Pseudomonadati</taxon>
        <taxon>Pseudomonadota</taxon>
        <taxon>Alphaproteobacteria</taxon>
        <taxon>Rhodobacterales</taxon>
        <taxon>Roseobacteraceae</taxon>
        <taxon>Palleronia</taxon>
    </lineage>
</organism>
<evidence type="ECO:0000256" key="2">
    <source>
        <dbReference type="PROSITE-ProRule" id="PRU00169"/>
    </source>
</evidence>
<dbReference type="InterPro" id="IPR050595">
    <property type="entry name" value="Bact_response_regulator"/>
</dbReference>
<dbReference type="OrthoDB" id="7857827at2"/>
<protein>
    <submittedName>
        <fullName evidence="4">Regulator of RpoS</fullName>
    </submittedName>
</protein>
<keyword evidence="5" id="KW-1185">Reference proteome</keyword>
<sequence>MVTIESIPLLVDITRTAEAACDLASRRQYAALVLDAGTVAPMAILDRLGADEQPKDIPIIVASEDRAVGCGSFAEPAARLAKPLNEVSLRAALDAVLSPPQAEWHILYVEDDTFLHEIFQQHLGENVRMTSAATLAEARACIAARDFDLVLLDLELPDGPGEQLVKEIAPTTPILVFSAYDIDTEIARNVASVMTKSRVKEAEVAKTAAAILAKKPASGSSHTMTAE</sequence>
<dbReference type="SMART" id="SM00448">
    <property type="entry name" value="REC"/>
    <property type="match status" value="1"/>
</dbReference>
<accession>A0A2R8C1S6</accession>
<dbReference type="PANTHER" id="PTHR44591:SF3">
    <property type="entry name" value="RESPONSE REGULATORY DOMAIN-CONTAINING PROTEIN"/>
    <property type="match status" value="1"/>
</dbReference>
<proteinExistence type="predicted"/>
<evidence type="ECO:0000313" key="4">
    <source>
        <dbReference type="EMBL" id="SPJ26375.1"/>
    </source>
</evidence>
<feature type="modified residue" description="4-aspartylphosphate" evidence="2">
    <location>
        <position position="153"/>
    </location>
</feature>
<dbReference type="CDD" id="cd00156">
    <property type="entry name" value="REC"/>
    <property type="match status" value="1"/>
</dbReference>
<dbReference type="Gene3D" id="3.40.50.2300">
    <property type="match status" value="1"/>
</dbReference>
<dbReference type="AlphaFoldDB" id="A0A2R8C1S6"/>
<feature type="domain" description="Response regulatory" evidence="3">
    <location>
        <begin position="105"/>
        <end position="211"/>
    </location>
</feature>
<dbReference type="Proteomes" id="UP000244912">
    <property type="component" value="Unassembled WGS sequence"/>
</dbReference>
<dbReference type="Pfam" id="PF00072">
    <property type="entry name" value="Response_reg"/>
    <property type="match status" value="1"/>
</dbReference>
<dbReference type="InterPro" id="IPR011006">
    <property type="entry name" value="CheY-like_superfamily"/>
</dbReference>
<dbReference type="EMBL" id="ONZF01000019">
    <property type="protein sequence ID" value="SPJ26375.1"/>
    <property type="molecule type" value="Genomic_DNA"/>
</dbReference>
<dbReference type="PROSITE" id="PS50110">
    <property type="entry name" value="RESPONSE_REGULATORY"/>
    <property type="match status" value="1"/>
</dbReference>
<name>A0A2R8C1S6_9RHOB</name>
<evidence type="ECO:0000313" key="5">
    <source>
        <dbReference type="Proteomes" id="UP000244912"/>
    </source>
</evidence>
<dbReference type="GO" id="GO:0000160">
    <property type="term" value="P:phosphorelay signal transduction system"/>
    <property type="evidence" value="ECO:0007669"/>
    <property type="project" value="InterPro"/>
</dbReference>
<keyword evidence="1 2" id="KW-0597">Phosphoprotein</keyword>
<dbReference type="RefSeq" id="WP_146190553.1">
    <property type="nucleotide sequence ID" value="NZ_ONZF01000019.1"/>
</dbReference>
<dbReference type="PANTHER" id="PTHR44591">
    <property type="entry name" value="STRESS RESPONSE REGULATOR PROTEIN 1"/>
    <property type="match status" value="1"/>
</dbReference>
<reference evidence="4 5" key="1">
    <citation type="submission" date="2018-03" db="EMBL/GenBank/DDBJ databases">
        <authorList>
            <person name="Keele B.F."/>
        </authorList>
    </citation>
    <scope>NUCLEOTIDE SEQUENCE [LARGE SCALE GENOMIC DNA]</scope>
    <source>
        <strain evidence="4 5">CECT 8504</strain>
    </source>
</reference>
<dbReference type="InterPro" id="IPR001789">
    <property type="entry name" value="Sig_transdc_resp-reg_receiver"/>
</dbReference>
<evidence type="ECO:0000256" key="1">
    <source>
        <dbReference type="ARBA" id="ARBA00022553"/>
    </source>
</evidence>
<gene>
    <name evidence="4" type="primary">rssB</name>
    <name evidence="4" type="ORF">PAA8504_04233</name>
</gene>
<dbReference type="SUPFAM" id="SSF52172">
    <property type="entry name" value="CheY-like"/>
    <property type="match status" value="1"/>
</dbReference>
<evidence type="ECO:0000259" key="3">
    <source>
        <dbReference type="PROSITE" id="PS50110"/>
    </source>
</evidence>